<dbReference type="PROSITE" id="PS51257">
    <property type="entry name" value="PROKAR_LIPOPROTEIN"/>
    <property type="match status" value="1"/>
</dbReference>
<reference evidence="1" key="1">
    <citation type="submission" date="2011-09" db="EMBL/GenBank/DDBJ databases">
        <title>The permanent draft genome of Mucilaginibacter paludis DSM 18603.</title>
        <authorList>
            <consortium name="US DOE Joint Genome Institute (JGI-PGF)"/>
            <person name="Lucas S."/>
            <person name="Han J."/>
            <person name="Lapidus A."/>
            <person name="Bruce D."/>
            <person name="Goodwin L."/>
            <person name="Pitluck S."/>
            <person name="Peters L."/>
            <person name="Kyrpides N."/>
            <person name="Mavromatis K."/>
            <person name="Ivanova N."/>
            <person name="Mikhailova N."/>
            <person name="Held B."/>
            <person name="Detter J.C."/>
            <person name="Tapia R."/>
            <person name="Han C."/>
            <person name="Land M."/>
            <person name="Hauser L."/>
            <person name="Markowitz V."/>
            <person name="Cheng J.-F."/>
            <person name="Hugenholtz P."/>
            <person name="Woyke T."/>
            <person name="Wu D."/>
            <person name="Tindall B."/>
            <person name="Brambilla E."/>
            <person name="Klenk H.-P."/>
            <person name="Eisen J.A."/>
        </authorList>
    </citation>
    <scope>NUCLEOTIDE SEQUENCE [LARGE SCALE GENOMIC DNA]</scope>
    <source>
        <strain evidence="1">DSM 18603</strain>
    </source>
</reference>
<dbReference type="HOGENOM" id="CLU_1370869_0_0_10"/>
<proteinExistence type="predicted"/>
<name>H1Y1Z1_9SPHI</name>
<dbReference type="Proteomes" id="UP000002774">
    <property type="component" value="Chromosome"/>
</dbReference>
<accession>H1Y1Z1</accession>
<dbReference type="EMBL" id="CM001403">
    <property type="protein sequence ID" value="EHQ25694.1"/>
    <property type="molecule type" value="Genomic_DNA"/>
</dbReference>
<organism evidence="1 2">
    <name type="scientific">Mucilaginibacter paludis DSM 18603</name>
    <dbReference type="NCBI Taxonomy" id="714943"/>
    <lineage>
        <taxon>Bacteria</taxon>
        <taxon>Pseudomonadati</taxon>
        <taxon>Bacteroidota</taxon>
        <taxon>Sphingobacteriia</taxon>
        <taxon>Sphingobacteriales</taxon>
        <taxon>Sphingobacteriaceae</taxon>
        <taxon>Mucilaginibacter</taxon>
    </lineage>
</organism>
<evidence type="ECO:0000313" key="2">
    <source>
        <dbReference type="Proteomes" id="UP000002774"/>
    </source>
</evidence>
<keyword evidence="2" id="KW-1185">Reference proteome</keyword>
<dbReference type="RefSeq" id="WP_008505552.1">
    <property type="nucleotide sequence ID" value="NZ_CM001403.1"/>
</dbReference>
<sequence length="199" mass="22391">MKIFLYLAIILFTLASCKKLYTVQVLNTDSRQGISSLATSSNVINFDIQSQVVKTKLVNNTLTLTYNEAITLLLRSDSLQRAWSVRFDEDFNATELRKFDYYAVNKDGSTTTNYRESNLNNLAIKSKTDTLISNISMTKISFTRTLVFTKTYTGGTDATNEYQYLLSAKDTIGFSAYYVFSSGNSAAYSDKTNLTYIAE</sequence>
<evidence type="ECO:0008006" key="3">
    <source>
        <dbReference type="Google" id="ProtNLM"/>
    </source>
</evidence>
<protein>
    <recommendedName>
        <fullName evidence="3">Lipoprotein</fullName>
    </recommendedName>
</protein>
<gene>
    <name evidence="1" type="ORF">Mucpa_1536</name>
</gene>
<evidence type="ECO:0000313" key="1">
    <source>
        <dbReference type="EMBL" id="EHQ25694.1"/>
    </source>
</evidence>
<dbReference type="AlphaFoldDB" id="H1Y1Z1"/>